<protein>
    <submittedName>
        <fullName evidence="2">DNA binding protein</fullName>
    </submittedName>
</protein>
<keyword evidence="3" id="KW-1185">Reference proteome</keyword>
<feature type="domain" description="Methanogenesis regulatory protein FilR1 middle" evidence="1">
    <location>
        <begin position="46"/>
        <end position="176"/>
    </location>
</feature>
<evidence type="ECO:0000259" key="1">
    <source>
        <dbReference type="Pfam" id="PF08350"/>
    </source>
</evidence>
<dbReference type="PATRIC" id="fig|1114856.3.peg.163"/>
<name>L9WDN1_9EURY</name>
<gene>
    <name evidence="2" type="ORF">C496_00780</name>
</gene>
<proteinExistence type="predicted"/>
<reference evidence="2 3" key="1">
    <citation type="journal article" date="2014" name="PLoS Genet.">
        <title>Phylogenetically driven sequencing of extremely halophilic archaea reveals strategies for static and dynamic osmo-response.</title>
        <authorList>
            <person name="Becker E.A."/>
            <person name="Seitzer P.M."/>
            <person name="Tritt A."/>
            <person name="Larsen D."/>
            <person name="Krusor M."/>
            <person name="Yao A.I."/>
            <person name="Wu D."/>
            <person name="Madern D."/>
            <person name="Eisen J.A."/>
            <person name="Darling A.E."/>
            <person name="Facciotti M.T."/>
        </authorList>
    </citation>
    <scope>NUCLEOTIDE SEQUENCE [LARGE SCALE GENOMIC DNA]</scope>
    <source>
        <strain evidence="2 3">GA33</strain>
    </source>
</reference>
<accession>L9WDN1</accession>
<comment type="caution">
    <text evidence="2">The sequence shown here is derived from an EMBL/GenBank/DDBJ whole genome shotgun (WGS) entry which is preliminary data.</text>
</comment>
<dbReference type="OrthoDB" id="330490at2157"/>
<dbReference type="AlphaFoldDB" id="L9WDN1"/>
<dbReference type="EMBL" id="AOHW01000002">
    <property type="protein sequence ID" value="ELY46433.1"/>
    <property type="molecule type" value="Genomic_DNA"/>
</dbReference>
<evidence type="ECO:0000313" key="2">
    <source>
        <dbReference type="EMBL" id="ELY46433.1"/>
    </source>
</evidence>
<dbReference type="Proteomes" id="UP000011599">
    <property type="component" value="Unassembled WGS sequence"/>
</dbReference>
<dbReference type="Pfam" id="PF08350">
    <property type="entry name" value="FilR1_middle"/>
    <property type="match status" value="1"/>
</dbReference>
<dbReference type="InterPro" id="IPR013561">
    <property type="entry name" value="FilR1_middle_dom"/>
</dbReference>
<sequence>MDDLINWVETERMLRDVWHWLPDAVSKIPTETWAELNVTVADPDAPYRPVTRFESLLEETTMLRYLRPEVALMDPCFDILCQQVDDGVDVTLIDRPKCHAYFLSMYPERSSELLQRDNFTVLEHDQLPPYGTGLLDERVIISCYEQDSGVVQAVVDTDVSVVREWAHSIYESYRSDARPIESKQLAE</sequence>
<evidence type="ECO:0000313" key="3">
    <source>
        <dbReference type="Proteomes" id="UP000011599"/>
    </source>
</evidence>
<dbReference type="RefSeq" id="WP_006087818.1">
    <property type="nucleotide sequence ID" value="NZ_AOHW01000002.1"/>
</dbReference>
<dbReference type="eggNOG" id="arCOG02808">
    <property type="taxonomic scope" value="Archaea"/>
</dbReference>
<organism evidence="2 3">
    <name type="scientific">Natronorubrum tibetense GA33</name>
    <dbReference type="NCBI Taxonomy" id="1114856"/>
    <lineage>
        <taxon>Archaea</taxon>
        <taxon>Methanobacteriati</taxon>
        <taxon>Methanobacteriota</taxon>
        <taxon>Stenosarchaea group</taxon>
        <taxon>Halobacteria</taxon>
        <taxon>Halobacteriales</taxon>
        <taxon>Natrialbaceae</taxon>
        <taxon>Natronorubrum</taxon>
    </lineage>
</organism>